<comment type="caution">
    <text evidence="1">The sequence shown here is derived from an EMBL/GenBank/DDBJ whole genome shotgun (WGS) entry which is preliminary data.</text>
</comment>
<accession>A0A2T0TPV0</accession>
<dbReference type="AlphaFoldDB" id="A0A2T0TPV0"/>
<gene>
    <name evidence="1" type="ORF">LY71_11369</name>
</gene>
<name>A0A2T0TPV0_9ACTN</name>
<organism evidence="1 2">
    <name type="scientific">Geodermatophilus tzadiensis</name>
    <dbReference type="NCBI Taxonomy" id="1137988"/>
    <lineage>
        <taxon>Bacteria</taxon>
        <taxon>Bacillati</taxon>
        <taxon>Actinomycetota</taxon>
        <taxon>Actinomycetes</taxon>
        <taxon>Geodermatophilales</taxon>
        <taxon>Geodermatophilaceae</taxon>
        <taxon>Geodermatophilus</taxon>
    </lineage>
</organism>
<sequence>MRDQTAGVPPSAARPPFDRFLVTAEEVARARPDVDPETVREVFREVATLLDDGLALDGLDDHDARAVVAGLCADLVTADPGAAIRARSRATAREPGDLHDPAGATAAYLLAAEVLQL</sequence>
<dbReference type="Proteomes" id="UP000239210">
    <property type="component" value="Unassembled WGS sequence"/>
</dbReference>
<evidence type="ECO:0000313" key="1">
    <source>
        <dbReference type="EMBL" id="PRY47568.1"/>
    </source>
</evidence>
<evidence type="ECO:0000313" key="2">
    <source>
        <dbReference type="Proteomes" id="UP000239210"/>
    </source>
</evidence>
<proteinExistence type="predicted"/>
<reference evidence="1 2" key="1">
    <citation type="submission" date="2018-03" db="EMBL/GenBank/DDBJ databases">
        <title>Genomic Encyclopedia of Archaeal and Bacterial Type Strains, Phase II (KMG-II): from individual species to whole genera.</title>
        <authorList>
            <person name="Goeker M."/>
        </authorList>
    </citation>
    <scope>NUCLEOTIDE SEQUENCE [LARGE SCALE GENOMIC DNA]</scope>
    <source>
        <strain evidence="1 2">DSM 45416</strain>
    </source>
</reference>
<protein>
    <submittedName>
        <fullName evidence="1">Uncharacterized protein</fullName>
    </submittedName>
</protein>
<dbReference type="EMBL" id="PVTG01000013">
    <property type="protein sequence ID" value="PRY47568.1"/>
    <property type="molecule type" value="Genomic_DNA"/>
</dbReference>
<keyword evidence="2" id="KW-1185">Reference proteome</keyword>